<proteinExistence type="predicted"/>
<protein>
    <submittedName>
        <fullName evidence="1">Trypsin-like peptidase domain-containing protein</fullName>
    </submittedName>
</protein>
<accession>A0ACC5RD34</accession>
<name>A0ACC5RD34_9HYPH</name>
<comment type="caution">
    <text evidence="1">The sequence shown here is derived from an EMBL/GenBank/DDBJ whole genome shotgun (WGS) entry which is preliminary data.</text>
</comment>
<sequence length="688" mass="77170">MPFTAEQLDRLTGIISEYVPLAIVLDLPQPGAALPINEWRKKFVNDYPGFSRQLVDAYHRRHMIPLLARALYRRFHRDDLIATKFVEFCKDPANKDIAYQAAFVLRANMLSAAKLRHFIADVEPRMCVVLADAGPMGLRKGTGFLIGPDLIITAYHTLKYHLHDEEMLADPPGDCRAVFDHLYGDPIDTVDPDDPDLRCIPFAKEWLKRASNEDKFDYALVKLAEKIGDESYAANGGRRRHWFSYADCKPGPDERIIIPQHPEGSNLQQDFGRYVESDDKEIRIRYTTETFPGSSGAPCFDGKHRLVGMHHGVYKPNDVEVLNQAIRFDHIAHEIDEYLKESCKEAERAEIWSVTASPQPPRPILGRRALIDWISSAEAVAIKPGSRVLVVEASAPYAGRGFTIEILRAARRESQDPVVVLGNERGADGKRQPLPQLADDALRIILQQLPFAVRSNPFPPRPGIGTPGESKLEKWVSDDLLRALEETLASNRRQTVDERNVAAETARQIKVLVEDARKQVQGEAEEKRVALIEEQGLKLEASAQQVNAQPVSQTRWERIWIAVIMTKDTHLSKELIELLAGLAKATNDELSRLRLLFIGDVPQSLKSLSLNTAEALDPASIGIGDYSRCVQQIASSLGRHPTPEFINGIVAGSSEFIDESKMRPDRLTFLQGALTRTSTNRKLWDSLQ</sequence>
<evidence type="ECO:0000313" key="1">
    <source>
        <dbReference type="EMBL" id="MBK1870599.1"/>
    </source>
</evidence>
<keyword evidence="2" id="KW-1185">Reference proteome</keyword>
<reference evidence="1" key="1">
    <citation type="submission" date="2021-01" db="EMBL/GenBank/DDBJ databases">
        <authorList>
            <person name="Sun Q."/>
        </authorList>
    </citation>
    <scope>NUCLEOTIDE SEQUENCE</scope>
    <source>
        <strain evidence="1">YIM B02566</strain>
    </source>
</reference>
<gene>
    <name evidence="1" type="ORF">JHL16_29815</name>
</gene>
<evidence type="ECO:0000313" key="2">
    <source>
        <dbReference type="Proteomes" id="UP000616151"/>
    </source>
</evidence>
<dbReference type="EMBL" id="JAENHL010000008">
    <property type="protein sequence ID" value="MBK1870599.1"/>
    <property type="molecule type" value="Genomic_DNA"/>
</dbReference>
<dbReference type="Proteomes" id="UP000616151">
    <property type="component" value="Unassembled WGS sequence"/>
</dbReference>
<organism evidence="1 2">
    <name type="scientific">Taklimakanibacter albus</name>
    <dbReference type="NCBI Taxonomy" id="2800327"/>
    <lineage>
        <taxon>Bacteria</taxon>
        <taxon>Pseudomonadati</taxon>
        <taxon>Pseudomonadota</taxon>
        <taxon>Alphaproteobacteria</taxon>
        <taxon>Hyphomicrobiales</taxon>
        <taxon>Aestuariivirgaceae</taxon>
        <taxon>Taklimakanibacter</taxon>
    </lineage>
</organism>